<protein>
    <submittedName>
        <fullName evidence="1">Uncharacterized protein</fullName>
    </submittedName>
</protein>
<evidence type="ECO:0000313" key="2">
    <source>
        <dbReference type="EMBL" id="QJA65319.1"/>
    </source>
</evidence>
<gene>
    <name evidence="3" type="ORF">MM415A00356_0034</name>
    <name evidence="2" type="ORF">MM415B00404_0021</name>
    <name evidence="1" type="ORF">TM448A02009_0007</name>
    <name evidence="4" type="ORF">TM448B01935_0007</name>
</gene>
<dbReference type="EMBL" id="MT141536">
    <property type="protein sequence ID" value="QJA65319.1"/>
    <property type="molecule type" value="Genomic_DNA"/>
</dbReference>
<name>A0A6H1ZV54_9ZZZZ</name>
<evidence type="ECO:0000313" key="4">
    <source>
        <dbReference type="EMBL" id="QJI00375.1"/>
    </source>
</evidence>
<dbReference type="EMBL" id="MT144847">
    <property type="protein sequence ID" value="QJI00375.1"/>
    <property type="molecule type" value="Genomic_DNA"/>
</dbReference>
<accession>A0A6H1ZV54</accession>
<evidence type="ECO:0000313" key="3">
    <source>
        <dbReference type="EMBL" id="QJA82885.1"/>
    </source>
</evidence>
<dbReference type="AlphaFoldDB" id="A0A6H1ZV54"/>
<evidence type="ECO:0000313" key="1">
    <source>
        <dbReference type="EMBL" id="QJA51197.1"/>
    </source>
</evidence>
<organism evidence="1">
    <name type="scientific">viral metagenome</name>
    <dbReference type="NCBI Taxonomy" id="1070528"/>
    <lineage>
        <taxon>unclassified sequences</taxon>
        <taxon>metagenomes</taxon>
        <taxon>organismal metagenomes</taxon>
    </lineage>
</organism>
<reference evidence="1" key="1">
    <citation type="submission" date="2020-03" db="EMBL/GenBank/DDBJ databases">
        <title>The deep terrestrial virosphere.</title>
        <authorList>
            <person name="Holmfeldt K."/>
            <person name="Nilsson E."/>
            <person name="Simone D."/>
            <person name="Lopez-Fernandez M."/>
            <person name="Wu X."/>
            <person name="de Brujin I."/>
            <person name="Lundin D."/>
            <person name="Andersson A."/>
            <person name="Bertilsson S."/>
            <person name="Dopson M."/>
        </authorList>
    </citation>
    <scope>NUCLEOTIDE SEQUENCE</scope>
    <source>
        <strain evidence="3">MM415A00356</strain>
        <strain evidence="2">MM415B00404</strain>
        <strain evidence="1">TM448A02009</strain>
        <strain evidence="4">TM448B01935</strain>
    </source>
</reference>
<dbReference type="EMBL" id="MT142498">
    <property type="protein sequence ID" value="QJA82885.1"/>
    <property type="molecule type" value="Genomic_DNA"/>
</dbReference>
<dbReference type="EMBL" id="MT144244">
    <property type="protein sequence ID" value="QJA51197.1"/>
    <property type="molecule type" value="Genomic_DNA"/>
</dbReference>
<sequence>MPRLWDMLTDEGCIKLIQYQAENYPDEPLFVRVHQDPPVVIETVTEPLNEIDRIMRQPPGPQWRVEP</sequence>
<proteinExistence type="predicted"/>